<evidence type="ECO:0000313" key="11">
    <source>
        <dbReference type="Proteomes" id="UP000001784"/>
    </source>
</evidence>
<dbReference type="Proteomes" id="UP000001784">
    <property type="component" value="Chromosome"/>
</dbReference>
<feature type="transmembrane region" description="Helical" evidence="7">
    <location>
        <begin position="20"/>
        <end position="43"/>
    </location>
</feature>
<feature type="domain" description="ABC3 transporter permease C-terminal" evidence="8">
    <location>
        <begin position="266"/>
        <end position="394"/>
    </location>
</feature>
<keyword evidence="11" id="KW-1185">Reference proteome</keyword>
<dbReference type="PANTHER" id="PTHR30489:SF0">
    <property type="entry name" value="LIPOPROTEIN-RELEASING SYSTEM TRANSMEMBRANE PROTEIN LOLE"/>
    <property type="match status" value="1"/>
</dbReference>
<evidence type="ECO:0000256" key="1">
    <source>
        <dbReference type="ARBA" id="ARBA00004651"/>
    </source>
</evidence>
<dbReference type="RefSeq" id="WP_011699344.1">
    <property type="nucleotide sequence ID" value="NC_008554.1"/>
</dbReference>
<name>A0LL74_SYNFM</name>
<accession>A0LL74</accession>
<keyword evidence="6 7" id="KW-0472">Membrane</keyword>
<evidence type="ECO:0000256" key="5">
    <source>
        <dbReference type="ARBA" id="ARBA00022989"/>
    </source>
</evidence>
<evidence type="ECO:0008006" key="12">
    <source>
        <dbReference type="Google" id="ProtNLM"/>
    </source>
</evidence>
<keyword evidence="5 7" id="KW-1133">Transmembrane helix</keyword>
<evidence type="ECO:0000256" key="6">
    <source>
        <dbReference type="ARBA" id="ARBA00023136"/>
    </source>
</evidence>
<gene>
    <name evidence="10" type="ordered locus">Sfum_2497</name>
</gene>
<dbReference type="STRING" id="335543.Sfum_2497"/>
<dbReference type="Pfam" id="PF12704">
    <property type="entry name" value="MacB_PCD"/>
    <property type="match status" value="1"/>
</dbReference>
<dbReference type="InParanoid" id="A0LL74"/>
<feature type="transmembrane region" description="Helical" evidence="7">
    <location>
        <begin position="315"/>
        <end position="337"/>
    </location>
</feature>
<evidence type="ECO:0000256" key="2">
    <source>
        <dbReference type="ARBA" id="ARBA00005236"/>
    </source>
</evidence>
<feature type="transmembrane region" description="Helical" evidence="7">
    <location>
        <begin position="266"/>
        <end position="288"/>
    </location>
</feature>
<organism evidence="10 11">
    <name type="scientific">Syntrophobacter fumaroxidans (strain DSM 10017 / MPOB)</name>
    <dbReference type="NCBI Taxonomy" id="335543"/>
    <lineage>
        <taxon>Bacteria</taxon>
        <taxon>Pseudomonadati</taxon>
        <taxon>Thermodesulfobacteriota</taxon>
        <taxon>Syntrophobacteria</taxon>
        <taxon>Syntrophobacterales</taxon>
        <taxon>Syntrophobacteraceae</taxon>
        <taxon>Syntrophobacter</taxon>
    </lineage>
</organism>
<feature type="transmembrane region" description="Helical" evidence="7">
    <location>
        <begin position="371"/>
        <end position="391"/>
    </location>
</feature>
<dbReference type="InterPro" id="IPR051447">
    <property type="entry name" value="Lipoprotein-release_system"/>
</dbReference>
<sequence length="422" mass="45557">MSLLRVSWRNLWRNRRRTAITMSAIALNTLILITTYSLMGGFLKQTVRNVTQLATGEAQLHAPGYLSDRSLYKRIAHPRILLQALGEHSIGAAPRTYGYGLVSRGTKSAGALFQGVEPAMEAAAFELAGHLAQGTFLAPAARKGLVLGRKLAKSLNAEVGSEIVVLVQAADGSLGNDLFTVVGILGAVGEAIDRNAAMMHLDDFRQLFAMPEGIHEIAVNTRGRLPLDALVETLSRLAPGDEVRTWRRLLPTFSDMIELSGVSMSIFGAIFLIAAGLGVMNTMLMATYERAREFALQKALGATPWRIVRDVTFEAWLLACVATLFGTLAGLAASTILQTTGLNTASLAGETTISGVVFDPVWRADLTLRTVVWPVFMMWAVCVLAALYPAAMSARDMGSNLHFSHFLRAGPRSVCGTGRRRS</sequence>
<reference evidence="10 11" key="1">
    <citation type="submission" date="2006-10" db="EMBL/GenBank/DDBJ databases">
        <title>Complete sequence of Syntrophobacter fumaroxidans MPOB.</title>
        <authorList>
            <consortium name="US DOE Joint Genome Institute"/>
            <person name="Copeland A."/>
            <person name="Lucas S."/>
            <person name="Lapidus A."/>
            <person name="Barry K."/>
            <person name="Detter J.C."/>
            <person name="Glavina del Rio T."/>
            <person name="Hammon N."/>
            <person name="Israni S."/>
            <person name="Pitluck S."/>
            <person name="Goltsman E.G."/>
            <person name="Martinez M."/>
            <person name="Schmutz J."/>
            <person name="Larimer F."/>
            <person name="Land M."/>
            <person name="Hauser L."/>
            <person name="Kyrpides N."/>
            <person name="Kim E."/>
            <person name="Boone D.R."/>
            <person name="Brockman F."/>
            <person name="Culley D."/>
            <person name="Ferry J."/>
            <person name="Gunsalus R."/>
            <person name="McInerney M.J."/>
            <person name="Morrison M."/>
            <person name="Plugge C."/>
            <person name="Rohlin L."/>
            <person name="Scholten J."/>
            <person name="Sieber J."/>
            <person name="Stams A.J.M."/>
            <person name="Worm P."/>
            <person name="Henstra A.M."/>
            <person name="Richardson P."/>
        </authorList>
    </citation>
    <scope>NUCLEOTIDE SEQUENCE [LARGE SCALE GENOMIC DNA]</scope>
    <source>
        <strain evidence="11">DSM 10017 / MPOB</strain>
    </source>
</reference>
<dbReference type="GO" id="GO:0098797">
    <property type="term" value="C:plasma membrane protein complex"/>
    <property type="evidence" value="ECO:0007669"/>
    <property type="project" value="TreeGrafter"/>
</dbReference>
<dbReference type="HOGENOM" id="CLU_000604_8_6_7"/>
<dbReference type="AlphaFoldDB" id="A0LL74"/>
<dbReference type="PANTHER" id="PTHR30489">
    <property type="entry name" value="LIPOPROTEIN-RELEASING SYSTEM TRANSMEMBRANE PROTEIN LOLE"/>
    <property type="match status" value="1"/>
</dbReference>
<dbReference type="InterPro" id="IPR025857">
    <property type="entry name" value="MacB_PCD"/>
</dbReference>
<evidence type="ECO:0000313" key="10">
    <source>
        <dbReference type="EMBL" id="ABK18176.1"/>
    </source>
</evidence>
<evidence type="ECO:0000259" key="9">
    <source>
        <dbReference type="Pfam" id="PF12704"/>
    </source>
</evidence>
<keyword evidence="3" id="KW-1003">Cell membrane</keyword>
<proteinExistence type="inferred from homology"/>
<evidence type="ECO:0000256" key="7">
    <source>
        <dbReference type="SAM" id="Phobius"/>
    </source>
</evidence>
<dbReference type="Pfam" id="PF02687">
    <property type="entry name" value="FtsX"/>
    <property type="match status" value="1"/>
</dbReference>
<dbReference type="InterPro" id="IPR003838">
    <property type="entry name" value="ABC3_permease_C"/>
</dbReference>
<dbReference type="EMBL" id="CP000478">
    <property type="protein sequence ID" value="ABK18176.1"/>
    <property type="molecule type" value="Genomic_DNA"/>
</dbReference>
<comment type="similarity">
    <text evidence="2">Belongs to the ABC-4 integral membrane protein family. LolC/E subfamily.</text>
</comment>
<evidence type="ECO:0000256" key="3">
    <source>
        <dbReference type="ARBA" id="ARBA00022475"/>
    </source>
</evidence>
<evidence type="ECO:0000259" key="8">
    <source>
        <dbReference type="Pfam" id="PF02687"/>
    </source>
</evidence>
<protein>
    <recommendedName>
        <fullName evidence="12">ABC3 transporter permease protein domain-containing protein</fullName>
    </recommendedName>
</protein>
<dbReference type="GO" id="GO:0044874">
    <property type="term" value="P:lipoprotein localization to outer membrane"/>
    <property type="evidence" value="ECO:0007669"/>
    <property type="project" value="TreeGrafter"/>
</dbReference>
<comment type="subcellular location">
    <subcellularLocation>
        <location evidence="1">Cell membrane</location>
        <topology evidence="1">Multi-pass membrane protein</topology>
    </subcellularLocation>
</comment>
<feature type="domain" description="MacB-like periplasmic core" evidence="9">
    <location>
        <begin position="18"/>
        <end position="234"/>
    </location>
</feature>
<keyword evidence="4 7" id="KW-0812">Transmembrane</keyword>
<dbReference type="KEGG" id="sfu:Sfum_2497"/>
<dbReference type="eggNOG" id="COG4591">
    <property type="taxonomic scope" value="Bacteria"/>
</dbReference>
<evidence type="ECO:0000256" key="4">
    <source>
        <dbReference type="ARBA" id="ARBA00022692"/>
    </source>
</evidence>